<evidence type="ECO:0000313" key="1">
    <source>
        <dbReference type="EMBL" id="QHT98425.1"/>
    </source>
</evidence>
<protein>
    <submittedName>
        <fullName evidence="1">Uncharacterized protein</fullName>
    </submittedName>
</protein>
<dbReference type="EMBL" id="MN740292">
    <property type="protein sequence ID" value="QHT98425.1"/>
    <property type="molecule type" value="Genomic_DNA"/>
</dbReference>
<reference evidence="1" key="1">
    <citation type="journal article" date="2020" name="Nature">
        <title>Giant virus diversity and host interactions through global metagenomics.</title>
        <authorList>
            <person name="Schulz F."/>
            <person name="Roux S."/>
            <person name="Paez-Espino D."/>
            <person name="Jungbluth S."/>
            <person name="Walsh D.A."/>
            <person name="Denef V.J."/>
            <person name="McMahon K.D."/>
            <person name="Konstantinidis K.T."/>
            <person name="Eloe-Fadrosh E.A."/>
            <person name="Kyrpides N.C."/>
            <person name="Woyke T."/>
        </authorList>
    </citation>
    <scope>NUCLEOTIDE SEQUENCE</scope>
    <source>
        <strain evidence="1">GVMAG-M-3300025652-16</strain>
    </source>
</reference>
<organism evidence="1">
    <name type="scientific">viral metagenome</name>
    <dbReference type="NCBI Taxonomy" id="1070528"/>
    <lineage>
        <taxon>unclassified sequences</taxon>
        <taxon>metagenomes</taxon>
        <taxon>organismal metagenomes</taxon>
    </lineage>
</organism>
<proteinExistence type="predicted"/>
<dbReference type="AlphaFoldDB" id="A0A6C0J189"/>
<sequence length="185" mass="20645">MNYLLAFILILIVILLTTNMEMFTETFGLSGYTKSVSPVKLNDPRPNLDGFEEFEVSLNNDAMEDFVLKANKEISKRTGVCTYIIETTAVKGYRKERDEIYELMFMAMKKGGFSFGFSVVASFEVQNGKSRVISLRTQPIGVEAPGDVSAFTESSAGKEFVKYELVKEAATPTQSELESAKNKLQ</sequence>
<accession>A0A6C0J189</accession>
<name>A0A6C0J189_9ZZZZ</name>